<dbReference type="NCBIfam" id="TIGR04057">
    <property type="entry name" value="SusC_RagA_signa"/>
    <property type="match status" value="1"/>
</dbReference>
<dbReference type="Gene3D" id="2.60.40.1120">
    <property type="entry name" value="Carboxypeptidase-like, regulatory domain"/>
    <property type="match status" value="1"/>
</dbReference>
<comment type="similarity">
    <text evidence="11">Belongs to the TonB-dependent receptor family.</text>
</comment>
<evidence type="ECO:0000256" key="8">
    <source>
        <dbReference type="ARBA" id="ARBA00023077"/>
    </source>
</evidence>
<dbReference type="AlphaFoldDB" id="A0A173VYX5"/>
<dbReference type="InterPro" id="IPR023996">
    <property type="entry name" value="TonB-dep_OMP_SusC/RagA"/>
</dbReference>
<dbReference type="NCBIfam" id="TIGR04056">
    <property type="entry name" value="OMP_RagA_SusC"/>
    <property type="match status" value="1"/>
</dbReference>
<keyword evidence="8" id="KW-0798">TonB box</keyword>
<dbReference type="Pfam" id="PF13715">
    <property type="entry name" value="CarbopepD_reg_2"/>
    <property type="match status" value="1"/>
</dbReference>
<sequence length="1081" mass="118972">MNSTIKKTTLFLGACMAFQLGGIPQMLAAPSTSMEVMQQTKRITGTVKDATGMEVIGANVVVKGTTNGVITDLDGKFSLDVAPGSIIEISYIGYMTQEIPVTAQTSDLQITLKEDSQSLDEVVVVGYGVQKKKLVTGATVEVKGDEVAKRNTISPLSALQNQSPGVNIVASSGQPGDGFKVNIRGAGTNGDTAPIYVIDGVAGGDINSLNPADIERIDVLKDAASSAIYGARAANGVILVTTKQGKEGKVQVSYDGNIGWQNVVKMPDMLTAKEYMAVQDQINFNAGVSPFNWSQYLDADLLESYQNGSNPGTNWLELLRNKNAITTSHSVNVTGGSELSKFSTGVGYQYQDGIFGGPVKSDYSRFTIRLNSEHILWKNKDLDIIKFGENVYYQHTSNQGIQIGNQYSNSIYSMMGANPLVPLYNSQGELFDYDDLIAQGSGSMGLLGLNQYINNPMNTLLNTTSGNNKSRNHNLSAIGYIEIQPLKDLKYKGQVYYKQNSSLYKAYNGIYKNNNNDQNTDDYLDENMTIGWNWGMTHTLSYAFDIKENHFDVLVGTEYSREGNNMSERIEGHATTSIFGDFTHAYFNNFSGRTAGIVGGYPTNDHSILSYFGRVNYDLKETYMLSAIIRSDGSSNFSNGHRWGYFPSFSAGWVMSNESWMENTKNWMDFLKVRASWGQNGNENIGAYKYASTYAFGDLGLYSFNNNKNGGTQGAYPSLLPNNEITWETSEQTNVGLDARFLNGRLNANFDWYSKKTKDLLIDVPVSSINGFSSMVANAGTVKNTGIELALNWRDEVGSDFSYGIGLNLAHNKNEVTEVNNGTHYVNGGNALLSEGTTYMARMEEGHPIGYFWGYKTDGVMQNQADIQAYLDQNCGGDASNSLQGTSIAPGDLKFVDVNGDGVINDSDKTEIGNPHPDLTMGLNLDFSWKGFDLNISTYGAFGMQVAHTYRKFGNGQFDNYSSNVYNYWHGEGTSNRYPILLPGNTVNHINISDIYVDDADYFRIQNVTLGYDIKRLWKSCKFQQLRLYVSAQNLFTFTGYKGMDPECGTALNDKESWVTGVDVGNYPQARTYMVGVNVKF</sequence>
<keyword evidence="6" id="KW-0408">Iron</keyword>
<evidence type="ECO:0000256" key="1">
    <source>
        <dbReference type="ARBA" id="ARBA00004571"/>
    </source>
</evidence>
<dbReference type="GO" id="GO:0009279">
    <property type="term" value="C:cell outer membrane"/>
    <property type="evidence" value="ECO:0007669"/>
    <property type="project" value="UniProtKB-SubCell"/>
</dbReference>
<dbReference type="InterPro" id="IPR037066">
    <property type="entry name" value="Plug_dom_sf"/>
</dbReference>
<dbReference type="FunFam" id="2.60.40.1120:FF:000003">
    <property type="entry name" value="Outer membrane protein Omp121"/>
    <property type="match status" value="1"/>
</dbReference>
<evidence type="ECO:0000256" key="11">
    <source>
        <dbReference type="PROSITE-ProRule" id="PRU01360"/>
    </source>
</evidence>
<evidence type="ECO:0000256" key="5">
    <source>
        <dbReference type="ARBA" id="ARBA00022692"/>
    </source>
</evidence>
<evidence type="ECO:0000313" key="15">
    <source>
        <dbReference type="Proteomes" id="UP000095591"/>
    </source>
</evidence>
<keyword evidence="12" id="KW-0732">Signal</keyword>
<keyword evidence="3 11" id="KW-1134">Transmembrane beta strand</keyword>
<dbReference type="GO" id="GO:0006826">
    <property type="term" value="P:iron ion transport"/>
    <property type="evidence" value="ECO:0007669"/>
    <property type="project" value="UniProtKB-KW"/>
</dbReference>
<evidence type="ECO:0000256" key="10">
    <source>
        <dbReference type="ARBA" id="ARBA00023237"/>
    </source>
</evidence>
<feature type="signal peptide" evidence="12">
    <location>
        <begin position="1"/>
        <end position="28"/>
    </location>
</feature>
<keyword evidence="9 11" id="KW-0472">Membrane</keyword>
<evidence type="ECO:0000256" key="9">
    <source>
        <dbReference type="ARBA" id="ARBA00023136"/>
    </source>
</evidence>
<dbReference type="EMBL" id="CYXP01000012">
    <property type="protein sequence ID" value="CUN32431.1"/>
    <property type="molecule type" value="Genomic_DNA"/>
</dbReference>
<evidence type="ECO:0000256" key="2">
    <source>
        <dbReference type="ARBA" id="ARBA00022448"/>
    </source>
</evidence>
<gene>
    <name evidence="14" type="primary">fepA_13</name>
    <name evidence="14" type="ORF">ERS852429_04023</name>
</gene>
<evidence type="ECO:0000259" key="13">
    <source>
        <dbReference type="Pfam" id="PF07715"/>
    </source>
</evidence>
<keyword evidence="14" id="KW-0675">Receptor</keyword>
<protein>
    <submittedName>
        <fullName evidence="14">Enterobactin outer-membrane receptor</fullName>
    </submittedName>
</protein>
<feature type="domain" description="TonB-dependent receptor plug" evidence="13">
    <location>
        <begin position="135"/>
        <end position="237"/>
    </location>
</feature>
<dbReference type="PANTHER" id="PTHR32552">
    <property type="entry name" value="FERRICHROME IRON RECEPTOR-RELATED"/>
    <property type="match status" value="1"/>
</dbReference>
<evidence type="ECO:0000256" key="6">
    <source>
        <dbReference type="ARBA" id="ARBA00023004"/>
    </source>
</evidence>
<organism evidence="14 15">
    <name type="scientific">Parabacteroides distasonis</name>
    <dbReference type="NCBI Taxonomy" id="823"/>
    <lineage>
        <taxon>Bacteria</taxon>
        <taxon>Pseudomonadati</taxon>
        <taxon>Bacteroidota</taxon>
        <taxon>Bacteroidia</taxon>
        <taxon>Bacteroidales</taxon>
        <taxon>Tannerellaceae</taxon>
        <taxon>Parabacteroides</taxon>
    </lineage>
</organism>
<name>A0A173VYX5_PARDI</name>
<dbReference type="PROSITE" id="PS52016">
    <property type="entry name" value="TONB_DEPENDENT_REC_3"/>
    <property type="match status" value="1"/>
</dbReference>
<comment type="subcellular location">
    <subcellularLocation>
        <location evidence="1 11">Cell outer membrane</location>
        <topology evidence="1 11">Multi-pass membrane protein</topology>
    </subcellularLocation>
</comment>
<evidence type="ECO:0000256" key="3">
    <source>
        <dbReference type="ARBA" id="ARBA00022452"/>
    </source>
</evidence>
<dbReference type="Proteomes" id="UP000095591">
    <property type="component" value="Unassembled WGS sequence"/>
</dbReference>
<dbReference type="Pfam" id="PF07715">
    <property type="entry name" value="Plug"/>
    <property type="match status" value="1"/>
</dbReference>
<dbReference type="InterPro" id="IPR036942">
    <property type="entry name" value="Beta-barrel_TonB_sf"/>
</dbReference>
<dbReference type="SUPFAM" id="SSF49464">
    <property type="entry name" value="Carboxypeptidase regulatory domain-like"/>
    <property type="match status" value="1"/>
</dbReference>
<keyword evidence="2 11" id="KW-0813">Transport</keyword>
<evidence type="ECO:0000313" key="14">
    <source>
        <dbReference type="EMBL" id="CUN32431.1"/>
    </source>
</evidence>
<evidence type="ECO:0000256" key="12">
    <source>
        <dbReference type="SAM" id="SignalP"/>
    </source>
</evidence>
<keyword evidence="10 11" id="KW-0998">Cell outer membrane</keyword>
<dbReference type="Gene3D" id="2.40.170.20">
    <property type="entry name" value="TonB-dependent receptor, beta-barrel domain"/>
    <property type="match status" value="1"/>
</dbReference>
<evidence type="ECO:0000256" key="4">
    <source>
        <dbReference type="ARBA" id="ARBA00022496"/>
    </source>
</evidence>
<keyword evidence="4" id="KW-0410">Iron transport</keyword>
<accession>A0A173VYX5</accession>
<proteinExistence type="inferred from homology"/>
<dbReference type="InterPro" id="IPR039426">
    <property type="entry name" value="TonB-dep_rcpt-like"/>
</dbReference>
<dbReference type="Gene3D" id="2.170.130.10">
    <property type="entry name" value="TonB-dependent receptor, plug domain"/>
    <property type="match status" value="1"/>
</dbReference>
<keyword evidence="5 11" id="KW-0812">Transmembrane</keyword>
<dbReference type="SUPFAM" id="SSF56935">
    <property type="entry name" value="Porins"/>
    <property type="match status" value="1"/>
</dbReference>
<dbReference type="RefSeq" id="WP_044545515.1">
    <property type="nucleotide sequence ID" value="NZ_CDRH01000277.1"/>
</dbReference>
<feature type="chain" id="PRO_5008014279" evidence="12">
    <location>
        <begin position="29"/>
        <end position="1081"/>
    </location>
</feature>
<dbReference type="PANTHER" id="PTHR32552:SF81">
    <property type="entry name" value="TONB-DEPENDENT OUTER MEMBRANE RECEPTOR"/>
    <property type="match status" value="1"/>
</dbReference>
<dbReference type="InterPro" id="IPR012910">
    <property type="entry name" value="Plug_dom"/>
</dbReference>
<evidence type="ECO:0000256" key="7">
    <source>
        <dbReference type="ARBA" id="ARBA00023065"/>
    </source>
</evidence>
<reference evidence="14 15" key="1">
    <citation type="submission" date="2015-09" db="EMBL/GenBank/DDBJ databases">
        <authorList>
            <consortium name="Pathogen Informatics"/>
        </authorList>
    </citation>
    <scope>NUCLEOTIDE SEQUENCE [LARGE SCALE GENOMIC DNA]</scope>
    <source>
        <strain evidence="14 15">2789STDY5608872</strain>
    </source>
</reference>
<keyword evidence="7" id="KW-0406">Ion transport</keyword>
<dbReference type="InterPro" id="IPR023997">
    <property type="entry name" value="TonB-dep_OMP_SusC/RagA_CS"/>
</dbReference>
<dbReference type="InterPro" id="IPR008969">
    <property type="entry name" value="CarboxyPept-like_regulatory"/>
</dbReference>